<accession>A0AAW5R251</accession>
<dbReference type="InterPro" id="IPR013216">
    <property type="entry name" value="Methyltransf_11"/>
</dbReference>
<keyword evidence="2" id="KW-0808">Transferase</keyword>
<dbReference type="RefSeq" id="WP_261616356.1">
    <property type="nucleotide sequence ID" value="NZ_JALIDZ010000005.1"/>
</dbReference>
<dbReference type="SUPFAM" id="SSF53335">
    <property type="entry name" value="S-adenosyl-L-methionine-dependent methyltransferases"/>
    <property type="match status" value="1"/>
</dbReference>
<dbReference type="GO" id="GO:0008757">
    <property type="term" value="F:S-adenosylmethionine-dependent methyltransferase activity"/>
    <property type="evidence" value="ECO:0007669"/>
    <property type="project" value="InterPro"/>
</dbReference>
<dbReference type="PANTHER" id="PTHR45036:SF1">
    <property type="entry name" value="METHYLTRANSFERASE LIKE 7A"/>
    <property type="match status" value="1"/>
</dbReference>
<reference evidence="2 3" key="1">
    <citation type="submission" date="2022-04" db="EMBL/GenBank/DDBJ databases">
        <authorList>
            <person name="Ye Y.-Q."/>
            <person name="Du Z.-J."/>
        </authorList>
    </citation>
    <scope>NUCLEOTIDE SEQUENCE [LARGE SCALE GENOMIC DNA]</scope>
    <source>
        <strain evidence="2 3">A6E488</strain>
    </source>
</reference>
<evidence type="ECO:0000259" key="1">
    <source>
        <dbReference type="Pfam" id="PF08241"/>
    </source>
</evidence>
<gene>
    <name evidence="2" type="ORF">MUB46_13020</name>
</gene>
<name>A0AAW5R251_9HYPH</name>
<proteinExistence type="predicted"/>
<keyword evidence="2" id="KW-0489">Methyltransferase</keyword>
<sequence>MGFYVDRFAPRLTHLCCGSRRIAEQRGLIVPQAEGVVVEIGFGSGHNLGFYRKGKVTQVVGVEPNAGMLRLADRNLAAAPVPVEFHQGVAEDLPLETHSADTAVLTYTLCSVAEPARALSELRRVLKPSGKLLLLEHGRSDEPGVARWQDRLDPFWTVCAAGCHLNRPTRQAVEAAGFSIEQLDTFYLRGAPHVLGFHSRGIAVPR</sequence>
<dbReference type="PANTHER" id="PTHR45036">
    <property type="entry name" value="METHYLTRANSFERASE LIKE 7B"/>
    <property type="match status" value="1"/>
</dbReference>
<comment type="caution">
    <text evidence="2">The sequence shown here is derived from an EMBL/GenBank/DDBJ whole genome shotgun (WGS) entry which is preliminary data.</text>
</comment>
<protein>
    <submittedName>
        <fullName evidence="2">Class I SAM-dependent methyltransferase</fullName>
    </submittedName>
</protein>
<dbReference type="AlphaFoldDB" id="A0AAW5R251"/>
<feature type="domain" description="Methyltransferase type 11" evidence="1">
    <location>
        <begin position="38"/>
        <end position="133"/>
    </location>
</feature>
<dbReference type="CDD" id="cd02440">
    <property type="entry name" value="AdoMet_MTases"/>
    <property type="match status" value="1"/>
</dbReference>
<evidence type="ECO:0000313" key="2">
    <source>
        <dbReference type="EMBL" id="MCT8972781.1"/>
    </source>
</evidence>
<dbReference type="InterPro" id="IPR029063">
    <property type="entry name" value="SAM-dependent_MTases_sf"/>
</dbReference>
<evidence type="ECO:0000313" key="3">
    <source>
        <dbReference type="Proteomes" id="UP001320898"/>
    </source>
</evidence>
<dbReference type="Gene3D" id="3.40.50.150">
    <property type="entry name" value="Vaccinia Virus protein VP39"/>
    <property type="match status" value="1"/>
</dbReference>
<keyword evidence="3" id="KW-1185">Reference proteome</keyword>
<dbReference type="Proteomes" id="UP001320898">
    <property type="component" value="Unassembled WGS sequence"/>
</dbReference>
<dbReference type="Pfam" id="PF08241">
    <property type="entry name" value="Methyltransf_11"/>
    <property type="match status" value="1"/>
</dbReference>
<organism evidence="2 3">
    <name type="scientific">Microbaculum marinisediminis</name>
    <dbReference type="NCBI Taxonomy" id="2931392"/>
    <lineage>
        <taxon>Bacteria</taxon>
        <taxon>Pseudomonadati</taxon>
        <taxon>Pseudomonadota</taxon>
        <taxon>Alphaproteobacteria</taxon>
        <taxon>Hyphomicrobiales</taxon>
        <taxon>Tepidamorphaceae</taxon>
        <taxon>Microbaculum</taxon>
    </lineage>
</organism>
<dbReference type="InterPro" id="IPR052356">
    <property type="entry name" value="Thiol_S-MT"/>
</dbReference>
<dbReference type="GO" id="GO:0032259">
    <property type="term" value="P:methylation"/>
    <property type="evidence" value="ECO:0007669"/>
    <property type="project" value="UniProtKB-KW"/>
</dbReference>
<dbReference type="EMBL" id="JALIDZ010000005">
    <property type="protein sequence ID" value="MCT8972781.1"/>
    <property type="molecule type" value="Genomic_DNA"/>
</dbReference>